<name>A0A1R2BNG7_9CILI</name>
<dbReference type="InterPro" id="IPR009057">
    <property type="entry name" value="Homeodomain-like_sf"/>
</dbReference>
<dbReference type="PROSITE" id="PS50090">
    <property type="entry name" value="MYB_LIKE"/>
    <property type="match status" value="1"/>
</dbReference>
<evidence type="ECO:0000256" key="5">
    <source>
        <dbReference type="ARBA" id="ARBA00023204"/>
    </source>
</evidence>
<comment type="caution">
    <text evidence="10">The sequence shown here is derived from an EMBL/GenBank/DDBJ whole genome shotgun (WGS) entry which is preliminary data.</text>
</comment>
<keyword evidence="11" id="KW-1185">Reference proteome</keyword>
<feature type="compositionally biased region" description="Pro residues" evidence="7">
    <location>
        <begin position="485"/>
        <end position="495"/>
    </location>
</feature>
<evidence type="ECO:0000256" key="2">
    <source>
        <dbReference type="ARBA" id="ARBA00008913"/>
    </source>
</evidence>
<keyword evidence="5" id="KW-0234">DNA repair</keyword>
<comment type="subcellular location">
    <subcellularLocation>
        <location evidence="1">Nucleus</location>
    </subcellularLocation>
</comment>
<protein>
    <recommendedName>
        <fullName evidence="12">HSA domain-containing protein</fullName>
    </recommendedName>
</protein>
<evidence type="ECO:0000256" key="4">
    <source>
        <dbReference type="ARBA" id="ARBA00022853"/>
    </source>
</evidence>
<feature type="compositionally biased region" description="Basic and acidic residues" evidence="7">
    <location>
        <begin position="474"/>
        <end position="484"/>
    </location>
</feature>
<comment type="similarity">
    <text evidence="2">Belongs to the EAF1 family.</text>
</comment>
<dbReference type="EMBL" id="MPUH01000530">
    <property type="protein sequence ID" value="OMJ78264.1"/>
    <property type="molecule type" value="Genomic_DNA"/>
</dbReference>
<dbReference type="InterPro" id="IPR001005">
    <property type="entry name" value="SANT/Myb"/>
</dbReference>
<accession>A0A1R2BNG7</accession>
<evidence type="ECO:0000256" key="6">
    <source>
        <dbReference type="ARBA" id="ARBA00023242"/>
    </source>
</evidence>
<dbReference type="GO" id="GO:0006281">
    <property type="term" value="P:DNA repair"/>
    <property type="evidence" value="ECO:0007669"/>
    <property type="project" value="UniProtKB-KW"/>
</dbReference>
<feature type="region of interest" description="Disordered" evidence="7">
    <location>
        <begin position="439"/>
        <end position="461"/>
    </location>
</feature>
<dbReference type="GO" id="GO:0003682">
    <property type="term" value="F:chromatin binding"/>
    <property type="evidence" value="ECO:0007669"/>
    <property type="project" value="TreeGrafter"/>
</dbReference>
<evidence type="ECO:0000256" key="7">
    <source>
        <dbReference type="SAM" id="MobiDB-lite"/>
    </source>
</evidence>
<gene>
    <name evidence="10" type="ORF">SteCoe_21939</name>
</gene>
<evidence type="ECO:0000313" key="10">
    <source>
        <dbReference type="EMBL" id="OMJ78264.1"/>
    </source>
</evidence>
<dbReference type="SMART" id="SM00573">
    <property type="entry name" value="HSA"/>
    <property type="match status" value="1"/>
</dbReference>
<dbReference type="Proteomes" id="UP000187209">
    <property type="component" value="Unassembled WGS sequence"/>
</dbReference>
<evidence type="ECO:0000259" key="8">
    <source>
        <dbReference type="PROSITE" id="PS50090"/>
    </source>
</evidence>
<dbReference type="PANTHER" id="PTHR46459">
    <property type="entry name" value="E1A-BINDING PROTEIN P400-RELATED"/>
    <property type="match status" value="1"/>
</dbReference>
<dbReference type="PROSITE" id="PS51204">
    <property type="entry name" value="HSA"/>
    <property type="match status" value="1"/>
</dbReference>
<dbReference type="InterPro" id="IPR014012">
    <property type="entry name" value="HSA_dom"/>
</dbReference>
<evidence type="ECO:0000256" key="1">
    <source>
        <dbReference type="ARBA" id="ARBA00004123"/>
    </source>
</evidence>
<dbReference type="PANTHER" id="PTHR46459:SF1">
    <property type="entry name" value="E1A-BINDING PROTEIN P400"/>
    <property type="match status" value="1"/>
</dbReference>
<dbReference type="OrthoDB" id="372624at2759"/>
<keyword evidence="4" id="KW-0156">Chromatin regulator</keyword>
<evidence type="ECO:0000256" key="3">
    <source>
        <dbReference type="ARBA" id="ARBA00022763"/>
    </source>
</evidence>
<feature type="compositionally biased region" description="Polar residues" evidence="7">
    <location>
        <begin position="441"/>
        <end position="453"/>
    </location>
</feature>
<evidence type="ECO:0000259" key="9">
    <source>
        <dbReference type="PROSITE" id="PS51204"/>
    </source>
</evidence>
<evidence type="ECO:0008006" key="12">
    <source>
        <dbReference type="Google" id="ProtNLM"/>
    </source>
</evidence>
<evidence type="ECO:0000313" key="11">
    <source>
        <dbReference type="Proteomes" id="UP000187209"/>
    </source>
</evidence>
<dbReference type="AlphaFoldDB" id="A0A1R2BNG7"/>
<dbReference type="Pfam" id="PF07529">
    <property type="entry name" value="HSA"/>
    <property type="match status" value="1"/>
</dbReference>
<organism evidence="10 11">
    <name type="scientific">Stentor coeruleus</name>
    <dbReference type="NCBI Taxonomy" id="5963"/>
    <lineage>
        <taxon>Eukaryota</taxon>
        <taxon>Sar</taxon>
        <taxon>Alveolata</taxon>
        <taxon>Ciliophora</taxon>
        <taxon>Postciliodesmatophora</taxon>
        <taxon>Heterotrichea</taxon>
        <taxon>Heterotrichida</taxon>
        <taxon>Stentoridae</taxon>
        <taxon>Stentor</taxon>
    </lineage>
</organism>
<keyword evidence="6" id="KW-0539">Nucleus</keyword>
<feature type="region of interest" description="Disordered" evidence="7">
    <location>
        <begin position="474"/>
        <end position="495"/>
    </location>
</feature>
<dbReference type="GO" id="GO:0006325">
    <property type="term" value="P:chromatin organization"/>
    <property type="evidence" value="ECO:0007669"/>
    <property type="project" value="UniProtKB-KW"/>
</dbReference>
<feature type="domain" description="Myb-like" evidence="8">
    <location>
        <begin position="292"/>
        <end position="345"/>
    </location>
</feature>
<dbReference type="GO" id="GO:0035267">
    <property type="term" value="C:NuA4 histone acetyltransferase complex"/>
    <property type="evidence" value="ECO:0007669"/>
    <property type="project" value="UniProtKB-ARBA"/>
</dbReference>
<reference evidence="10 11" key="1">
    <citation type="submission" date="2016-11" db="EMBL/GenBank/DDBJ databases">
        <title>The macronuclear genome of Stentor coeruleus: a giant cell with tiny introns.</title>
        <authorList>
            <person name="Slabodnick M."/>
            <person name="Ruby J.G."/>
            <person name="Reiff S.B."/>
            <person name="Swart E.C."/>
            <person name="Gosai S."/>
            <person name="Prabakaran S."/>
            <person name="Witkowska E."/>
            <person name="Larue G.E."/>
            <person name="Fisher S."/>
            <person name="Freeman R.M."/>
            <person name="Gunawardena J."/>
            <person name="Chu W."/>
            <person name="Stover N.A."/>
            <person name="Gregory B.D."/>
            <person name="Nowacki M."/>
            <person name="Derisi J."/>
            <person name="Roy S.W."/>
            <person name="Marshall W.F."/>
            <person name="Sood P."/>
        </authorList>
    </citation>
    <scope>NUCLEOTIDE SEQUENCE [LARGE SCALE GENOMIC DNA]</scope>
    <source>
        <strain evidence="10">WM001</strain>
    </source>
</reference>
<sequence length="495" mass="58555">MEELIEQRYQILQRTSQQREKIGGRRMPRIREPKREYTHWDYFLEEMKWLATDFIEDRKHKQALAYVITNEIRYKKITAEKKEAKKNAKCQKQAKIISDLVMKYYFTIDDGKRFNEKDSVNQEKFWRVSEVVNNPPAFNIILENSRAKKDNKVNTNKPIYKYALNVIHTFGYSSCDKIEEPSTPETGINENDVEPLEHLTNFQLFYDAENIEKELNLQLEDLHLEDLDVYRPLTSDCIEFRDITHEEALFEEELFELVPDSEEYMLWENTKNCLEVKDPEPFHNPDLAQACKRDWKIFEDHLLEQNVCEFGGNWEFISDLLSTNPLCSFNFVTPEECFNRWAFLQKRKGRSIPGPFRPAQVFQNEFPPVQCIPSNFSINKRKNEQIHVFPKSITFVPLDSEQTAFNFYLTHNIRPENNTYFSNYKVINSRHYQDIAFTGIPPNSKNGSSITKNPPQPIIDKEEENNFKILELIEQNKQENDKPPKSPAPVLPKKK</sequence>
<dbReference type="GO" id="GO:0000812">
    <property type="term" value="C:Swr1 complex"/>
    <property type="evidence" value="ECO:0007669"/>
    <property type="project" value="TreeGrafter"/>
</dbReference>
<dbReference type="SUPFAM" id="SSF46689">
    <property type="entry name" value="Homeodomain-like"/>
    <property type="match status" value="1"/>
</dbReference>
<proteinExistence type="inferred from homology"/>
<feature type="domain" description="HSA" evidence="9">
    <location>
        <begin position="27"/>
        <end position="97"/>
    </location>
</feature>
<keyword evidence="3" id="KW-0227">DNA damage</keyword>